<dbReference type="GO" id="GO:0003995">
    <property type="term" value="F:acyl-CoA dehydrogenase activity"/>
    <property type="evidence" value="ECO:0007669"/>
    <property type="project" value="TreeGrafter"/>
</dbReference>
<keyword evidence="3" id="KW-0560">Oxidoreductase</keyword>
<dbReference type="AlphaFoldDB" id="A0A193BUG1"/>
<name>A0A193BUG1_AMYOR</name>
<dbReference type="Gene3D" id="1.20.140.10">
    <property type="entry name" value="Butyryl-CoA Dehydrogenase, subunit A, domain 3"/>
    <property type="match status" value="1"/>
</dbReference>
<evidence type="ECO:0000256" key="3">
    <source>
        <dbReference type="ARBA" id="ARBA00023002"/>
    </source>
</evidence>
<dbReference type="Pfam" id="PF00441">
    <property type="entry name" value="Acyl-CoA_dh_1"/>
    <property type="match status" value="1"/>
</dbReference>
<proteinExistence type="predicted"/>
<sequence length="357" mass="37257">MVTAWSSCEQDVDDVRDAVSAILTDLGPAGVDATDGFGPGWDALVKGGYLFVPADPAEGGTLAEALAVVEEAGRHAVRGPVAEHGILAGWVLERAGLPVPEGPLTFAPAPGVREDRGRLFGTVPRVPWAQDVHRIVLLVDSPDGPAVAMIDPRELAIQAGGNLASERRDTITLDGAAVIQQAPAPGFDELEARAALTRAALICGAAARAVGLTLRYTKERHQFGRPVGRFQAVQAHLVTAAQQVRAAQVATRSAAMVTTFEPEKCQVEAAVAKIVASHAAGVVAAATHQATGAMGMTKEYELGHLTLKLWSWRDECGSEAVWSRRLGERLVAGGAEGYWPLIAGDAVAAAAEPVGSR</sequence>
<keyword evidence="2" id="KW-0274">FAD</keyword>
<feature type="domain" description="Acyl-CoA dehydrogenase/oxidase C-terminal" evidence="4">
    <location>
        <begin position="196"/>
        <end position="309"/>
    </location>
</feature>
<gene>
    <name evidence="5" type="ORF">SD37_09475</name>
</gene>
<reference evidence="5 6" key="1">
    <citation type="journal article" date="2015" name="Genome Announc.">
        <title>Draft Genome Sequence of Norvancomycin-Producing Strain Amycolatopsis orientalis CPCC200066.</title>
        <authorList>
            <person name="Lei X."/>
            <person name="Yuan F."/>
            <person name="Shi Y."/>
            <person name="Li X."/>
            <person name="Wang L."/>
            <person name="Hong B."/>
        </authorList>
    </citation>
    <scope>NUCLEOTIDE SEQUENCE [LARGE SCALE GENOMIC DNA]</scope>
    <source>
        <strain evidence="5 6">B-37</strain>
    </source>
</reference>
<keyword evidence="6" id="KW-1185">Reference proteome</keyword>
<evidence type="ECO:0000256" key="1">
    <source>
        <dbReference type="ARBA" id="ARBA00022630"/>
    </source>
</evidence>
<evidence type="ECO:0000259" key="4">
    <source>
        <dbReference type="Pfam" id="PF00441"/>
    </source>
</evidence>
<evidence type="ECO:0000256" key="2">
    <source>
        <dbReference type="ARBA" id="ARBA00022827"/>
    </source>
</evidence>
<dbReference type="Proteomes" id="UP000093695">
    <property type="component" value="Chromosome"/>
</dbReference>
<dbReference type="PANTHER" id="PTHR43884:SF20">
    <property type="entry name" value="ACYL-COA DEHYDROGENASE FADE28"/>
    <property type="match status" value="1"/>
</dbReference>
<dbReference type="RefSeq" id="WP_052675024.1">
    <property type="nucleotide sequence ID" value="NZ_CP016174.1"/>
</dbReference>
<dbReference type="InterPro" id="IPR036250">
    <property type="entry name" value="AcylCo_DH-like_C"/>
</dbReference>
<accession>A0A193BUG1</accession>
<evidence type="ECO:0000313" key="6">
    <source>
        <dbReference type="Proteomes" id="UP000093695"/>
    </source>
</evidence>
<dbReference type="STRING" id="31958.SD37_09475"/>
<evidence type="ECO:0000313" key="5">
    <source>
        <dbReference type="EMBL" id="ANN15852.1"/>
    </source>
</evidence>
<dbReference type="PANTHER" id="PTHR43884">
    <property type="entry name" value="ACYL-COA DEHYDROGENASE"/>
    <property type="match status" value="1"/>
</dbReference>
<dbReference type="InterPro" id="IPR009075">
    <property type="entry name" value="AcylCo_DH/oxidase_C"/>
</dbReference>
<protein>
    <recommendedName>
        <fullName evidence="4">Acyl-CoA dehydrogenase/oxidase C-terminal domain-containing protein</fullName>
    </recommendedName>
</protein>
<organism evidence="5 6">
    <name type="scientific">Amycolatopsis orientalis</name>
    <name type="common">Nocardia orientalis</name>
    <dbReference type="NCBI Taxonomy" id="31958"/>
    <lineage>
        <taxon>Bacteria</taxon>
        <taxon>Bacillati</taxon>
        <taxon>Actinomycetota</taxon>
        <taxon>Actinomycetes</taxon>
        <taxon>Pseudonocardiales</taxon>
        <taxon>Pseudonocardiaceae</taxon>
        <taxon>Amycolatopsis</taxon>
    </lineage>
</organism>
<dbReference type="KEGG" id="aori:SD37_09475"/>
<dbReference type="EMBL" id="CP016174">
    <property type="protein sequence ID" value="ANN15852.1"/>
    <property type="molecule type" value="Genomic_DNA"/>
</dbReference>
<keyword evidence="1" id="KW-0285">Flavoprotein</keyword>
<dbReference type="SUPFAM" id="SSF47203">
    <property type="entry name" value="Acyl-CoA dehydrogenase C-terminal domain-like"/>
    <property type="match status" value="1"/>
</dbReference>